<dbReference type="Pfam" id="PF17853">
    <property type="entry name" value="GGDEF_2"/>
    <property type="match status" value="1"/>
</dbReference>
<evidence type="ECO:0000256" key="1">
    <source>
        <dbReference type="ARBA" id="ARBA00006754"/>
    </source>
</evidence>
<dbReference type="EMBL" id="CP101185">
    <property type="protein sequence ID" value="UYV99349.1"/>
    <property type="molecule type" value="Genomic_DNA"/>
</dbReference>
<dbReference type="Pfam" id="PF13556">
    <property type="entry name" value="HTH_30"/>
    <property type="match status" value="1"/>
</dbReference>
<gene>
    <name evidence="3" type="ORF">NL394_09195</name>
</gene>
<dbReference type="Proteomes" id="UP001163293">
    <property type="component" value="Chromosome"/>
</dbReference>
<dbReference type="RefSeq" id="WP_069695656.1">
    <property type="nucleotide sequence ID" value="NZ_CP101180.1"/>
</dbReference>
<dbReference type="AlphaFoldDB" id="A0AAX3EMT3"/>
<comment type="similarity">
    <text evidence="1">Belongs to the CdaR family.</text>
</comment>
<dbReference type="SMART" id="SM00065">
    <property type="entry name" value="GAF"/>
    <property type="match status" value="1"/>
</dbReference>
<dbReference type="Gene3D" id="1.10.10.2840">
    <property type="entry name" value="PucR C-terminal helix-turn-helix domain"/>
    <property type="match status" value="1"/>
</dbReference>
<dbReference type="PANTHER" id="PTHR33744:SF1">
    <property type="entry name" value="DNA-BINDING TRANSCRIPTIONAL ACTIVATOR ADER"/>
    <property type="match status" value="1"/>
</dbReference>
<dbReference type="InterPro" id="IPR042070">
    <property type="entry name" value="PucR_C-HTH_sf"/>
</dbReference>
<feature type="domain" description="GAF" evidence="2">
    <location>
        <begin position="31"/>
        <end position="187"/>
    </location>
</feature>
<dbReference type="Pfam" id="PF13185">
    <property type="entry name" value="GAF_2"/>
    <property type="match status" value="1"/>
</dbReference>
<dbReference type="InterPro" id="IPR051448">
    <property type="entry name" value="CdaR-like_regulators"/>
</dbReference>
<dbReference type="InterPro" id="IPR041522">
    <property type="entry name" value="CdaR_GGDEF"/>
</dbReference>
<sequence length="617" mass="65811">MKVRPDRIAEQLQGWLHAVAEIGSAVNHGASLDVLLSVIAETACRLMDYDFCAITLPDPEHRVLLIRGSFGLSGDYIRDVNATHPIRLHGVSNPAPSSQAFTLGVAVQVADTRTNPSFGPWGGVASDQGFLSMISVPLNTASEILGTLNCYTTAAHAFSEEEEALLTMLADQAAIAITTARLKTDQARTIEHLNRTNATLEEQYDLQRQGAEVHERLTALALEGGGVPTVSAALAELIDRPVTVRGANGALLCNSLAGADSLPGILTRKTSYQHPEPAAAGPQPQVLAQTEVLSGNGVPVSVLHAPVMIKDEIVAWIWTSGELEALGPLDRRTIEHAATVMALELLRTRTAAEAAWRHSGEILSGLLSGAVRGSTALINQAASLGHDLSQPHAVMVARYDDGLEGPLQYRLASTLMRLSENTTPKPLLGMHGGYVVALLPVGNQPLESVRAVSEDIRRSLAGNSTAAKSAITVITGPVNDPSSYPETFDVARGAVELAALRGLHTRTLVLSDLGMAGLFLQVPDASRLESYCEQVLGPLRTYDRAQGTALLPTLSALIRNDLNTKSTAEQLFVHKNTVDQRRRRIEDVLGLQLTSIDALTHISTALTIDDVIQARAT</sequence>
<accession>A0AAX3EMT3</accession>
<dbReference type="PANTHER" id="PTHR33744">
    <property type="entry name" value="CARBOHYDRATE DIACID REGULATOR"/>
    <property type="match status" value="1"/>
</dbReference>
<reference evidence="3" key="1">
    <citation type="submission" date="2022-07" db="EMBL/GenBank/DDBJ databases">
        <authorList>
            <person name="Wu T."/>
        </authorList>
    </citation>
    <scope>NUCLEOTIDE SEQUENCE</scope>
    <source>
        <strain evidence="3">SD-1</strain>
    </source>
</reference>
<name>A0AAX3EMT3_PAEUR</name>
<evidence type="ECO:0000259" key="2">
    <source>
        <dbReference type="SMART" id="SM00065"/>
    </source>
</evidence>
<organism evidence="3 4">
    <name type="scientific">Paenarthrobacter ureafaciens</name>
    <dbReference type="NCBI Taxonomy" id="37931"/>
    <lineage>
        <taxon>Bacteria</taxon>
        <taxon>Bacillati</taxon>
        <taxon>Actinomycetota</taxon>
        <taxon>Actinomycetes</taxon>
        <taxon>Micrococcales</taxon>
        <taxon>Micrococcaceae</taxon>
        <taxon>Paenarthrobacter</taxon>
    </lineage>
</organism>
<dbReference type="InterPro" id="IPR003018">
    <property type="entry name" value="GAF"/>
</dbReference>
<dbReference type="SUPFAM" id="SSF55781">
    <property type="entry name" value="GAF domain-like"/>
    <property type="match status" value="1"/>
</dbReference>
<proteinExistence type="inferred from homology"/>
<keyword evidence="4" id="KW-1185">Reference proteome</keyword>
<dbReference type="InterPro" id="IPR029016">
    <property type="entry name" value="GAF-like_dom_sf"/>
</dbReference>
<dbReference type="InterPro" id="IPR025736">
    <property type="entry name" value="PucR_C-HTH_dom"/>
</dbReference>
<dbReference type="Gene3D" id="3.30.450.40">
    <property type="match status" value="1"/>
</dbReference>
<evidence type="ECO:0000313" key="4">
    <source>
        <dbReference type="Proteomes" id="UP001163293"/>
    </source>
</evidence>
<evidence type="ECO:0000313" key="3">
    <source>
        <dbReference type="EMBL" id="UYV99349.1"/>
    </source>
</evidence>
<protein>
    <submittedName>
        <fullName evidence="3">GAF domain-containing protein</fullName>
    </submittedName>
</protein>